<name>A0A3B1D8F5_9ZZZZ</name>
<keyword evidence="5" id="KW-0966">Cell projection</keyword>
<dbReference type="GO" id="GO:0009288">
    <property type="term" value="C:bacterial-type flagellum"/>
    <property type="evidence" value="ECO:0007669"/>
    <property type="project" value="TreeGrafter"/>
</dbReference>
<dbReference type="InterPro" id="IPR001444">
    <property type="entry name" value="Flag_bb_rod_N"/>
</dbReference>
<evidence type="ECO:0000313" key="5">
    <source>
        <dbReference type="EMBL" id="VAX39126.1"/>
    </source>
</evidence>
<dbReference type="NCBIfam" id="TIGR03506">
    <property type="entry name" value="FlgEFG_subfam"/>
    <property type="match status" value="1"/>
</dbReference>
<dbReference type="InterPro" id="IPR053967">
    <property type="entry name" value="LlgE_F_G-like_D1"/>
</dbReference>
<dbReference type="PANTHER" id="PTHR30435">
    <property type="entry name" value="FLAGELLAR PROTEIN"/>
    <property type="match status" value="1"/>
</dbReference>
<dbReference type="GO" id="GO:0071978">
    <property type="term" value="P:bacterial-type flagellum-dependent swarming motility"/>
    <property type="evidence" value="ECO:0007669"/>
    <property type="project" value="TreeGrafter"/>
</dbReference>
<accession>A0A3B1D8F5</accession>
<sequence>MNYGIFLSAQGAQAQSRRLDVIANNMANAGTTSFKRDLAIFQAHHTYDVENGTMNGLTDNLNLQSGGISITSVETDFSEGPLEQTGGTYDVALSGDGFLQVTDGKQKYLTRNGALTVNSNRELVNADGYKVLNNIGEAIIMSPSIRGVEIGADGVIIETLPDGSRAQNTELALVQPESNHELYKVGNSLYQTEGEVRPATGNVQVKQGFLEGSGTNSVSEMMEMIEATRSYETNLNMMKQQDESLGRLLQSIARQ</sequence>
<dbReference type="Pfam" id="PF06429">
    <property type="entry name" value="Flg_bbr_C"/>
    <property type="match status" value="1"/>
</dbReference>
<protein>
    <submittedName>
        <fullName evidence="5">Flagellar basal-body rod protein FlgF</fullName>
    </submittedName>
</protein>
<dbReference type="InterPro" id="IPR010930">
    <property type="entry name" value="Flg_bb/hook_C_dom"/>
</dbReference>
<organism evidence="5">
    <name type="scientific">hydrothermal vent metagenome</name>
    <dbReference type="NCBI Taxonomy" id="652676"/>
    <lineage>
        <taxon>unclassified sequences</taxon>
        <taxon>metagenomes</taxon>
        <taxon>ecological metagenomes</taxon>
    </lineage>
</organism>
<proteinExistence type="inferred from homology"/>
<dbReference type="PANTHER" id="PTHR30435:SF19">
    <property type="entry name" value="FLAGELLAR BASAL-BODY ROD PROTEIN FLGG"/>
    <property type="match status" value="1"/>
</dbReference>
<evidence type="ECO:0000256" key="1">
    <source>
        <dbReference type="ARBA" id="ARBA00009677"/>
    </source>
</evidence>
<evidence type="ECO:0000259" key="2">
    <source>
        <dbReference type="Pfam" id="PF00460"/>
    </source>
</evidence>
<dbReference type="InterPro" id="IPR020013">
    <property type="entry name" value="Flagellar_FlgE/F/G"/>
</dbReference>
<keyword evidence="5" id="KW-0969">Cilium</keyword>
<comment type="similarity">
    <text evidence="1">Belongs to the flagella basal body rod proteins family.</text>
</comment>
<dbReference type="EMBL" id="UOGL01000300">
    <property type="protein sequence ID" value="VAX39126.1"/>
    <property type="molecule type" value="Genomic_DNA"/>
</dbReference>
<evidence type="ECO:0000259" key="4">
    <source>
        <dbReference type="Pfam" id="PF22692"/>
    </source>
</evidence>
<reference evidence="5" key="1">
    <citation type="submission" date="2018-06" db="EMBL/GenBank/DDBJ databases">
        <authorList>
            <person name="Zhirakovskaya E."/>
        </authorList>
    </citation>
    <scope>NUCLEOTIDE SEQUENCE</scope>
</reference>
<feature type="domain" description="Flagellar hook protein FlgE/F/G-like D1" evidence="4">
    <location>
        <begin position="92"/>
        <end position="156"/>
    </location>
</feature>
<dbReference type="InterPro" id="IPR037925">
    <property type="entry name" value="FlgE/F/G-like"/>
</dbReference>
<feature type="domain" description="Flagellar basal-body/hook protein C-terminal" evidence="3">
    <location>
        <begin position="206"/>
        <end position="250"/>
    </location>
</feature>
<dbReference type="AlphaFoldDB" id="A0A3B1D8F5"/>
<gene>
    <name evidence="5" type="ORF">MNBD_PLANCTO02-1540</name>
</gene>
<dbReference type="Pfam" id="PF22692">
    <property type="entry name" value="LlgE_F_G_D1"/>
    <property type="match status" value="1"/>
</dbReference>
<feature type="domain" description="Flagellar basal body rod protein N-terminal" evidence="2">
    <location>
        <begin position="10"/>
        <end position="35"/>
    </location>
</feature>
<dbReference type="SUPFAM" id="SSF117143">
    <property type="entry name" value="Flagellar hook protein flgE"/>
    <property type="match status" value="1"/>
</dbReference>
<evidence type="ECO:0000259" key="3">
    <source>
        <dbReference type="Pfam" id="PF06429"/>
    </source>
</evidence>
<keyword evidence="5" id="KW-0282">Flagellum</keyword>
<dbReference type="Pfam" id="PF00460">
    <property type="entry name" value="Flg_bb_rod"/>
    <property type="match status" value="1"/>
</dbReference>